<keyword evidence="6 12" id="KW-1133">Transmembrane helix</keyword>
<keyword evidence="3" id="KW-0813">Transport</keyword>
<feature type="transmembrane region" description="Helical" evidence="12">
    <location>
        <begin position="6"/>
        <end position="22"/>
    </location>
</feature>
<keyword evidence="14" id="KW-1185">Reference proteome</keyword>
<dbReference type="Pfam" id="PF00474">
    <property type="entry name" value="SSF"/>
    <property type="match status" value="2"/>
</dbReference>
<dbReference type="STRING" id="1150112.SAMN04487893_10952"/>
<feature type="transmembrane region" description="Helical" evidence="12">
    <location>
        <begin position="150"/>
        <end position="169"/>
    </location>
</feature>
<dbReference type="PROSITE" id="PS50283">
    <property type="entry name" value="NA_SOLUT_SYMP_3"/>
    <property type="match status" value="1"/>
</dbReference>
<proteinExistence type="inferred from homology"/>
<feature type="transmembrane region" description="Helical" evidence="12">
    <location>
        <begin position="74"/>
        <end position="96"/>
    </location>
</feature>
<evidence type="ECO:0000256" key="1">
    <source>
        <dbReference type="ARBA" id="ARBA00004651"/>
    </source>
</evidence>
<dbReference type="Gene3D" id="1.20.1730.10">
    <property type="entry name" value="Sodium/glucose cotransporter"/>
    <property type="match status" value="1"/>
</dbReference>
<evidence type="ECO:0000256" key="2">
    <source>
        <dbReference type="ARBA" id="ARBA00006434"/>
    </source>
</evidence>
<feature type="transmembrane region" description="Helical" evidence="12">
    <location>
        <begin position="393"/>
        <end position="415"/>
    </location>
</feature>
<evidence type="ECO:0000256" key="11">
    <source>
        <dbReference type="RuleBase" id="RU362091"/>
    </source>
</evidence>
<feature type="transmembrane region" description="Helical" evidence="12">
    <location>
        <begin position="271"/>
        <end position="296"/>
    </location>
</feature>
<dbReference type="PANTHER" id="PTHR42985">
    <property type="entry name" value="SODIUM-COUPLED MONOCARBOXYLATE TRANSPORTER"/>
    <property type="match status" value="1"/>
</dbReference>
<gene>
    <name evidence="13" type="ORF">SAMN04487893_10952</name>
</gene>
<evidence type="ECO:0000256" key="9">
    <source>
        <dbReference type="ARBA" id="ARBA00023136"/>
    </source>
</evidence>
<dbReference type="OrthoDB" id="9803597at2"/>
<evidence type="ECO:0000256" key="6">
    <source>
        <dbReference type="ARBA" id="ARBA00022989"/>
    </source>
</evidence>
<keyword evidence="10" id="KW-0739">Sodium transport</keyword>
<dbReference type="GO" id="GO:0005886">
    <property type="term" value="C:plasma membrane"/>
    <property type="evidence" value="ECO:0007669"/>
    <property type="project" value="UniProtKB-SubCell"/>
</dbReference>
<keyword evidence="5 12" id="KW-0812">Transmembrane</keyword>
<keyword evidence="9 12" id="KW-0472">Membrane</keyword>
<dbReference type="EMBL" id="FORU01000009">
    <property type="protein sequence ID" value="SFJ51181.1"/>
    <property type="molecule type" value="Genomic_DNA"/>
</dbReference>
<dbReference type="GO" id="GO:0015293">
    <property type="term" value="F:symporter activity"/>
    <property type="evidence" value="ECO:0007669"/>
    <property type="project" value="TreeGrafter"/>
</dbReference>
<dbReference type="InterPro" id="IPR038377">
    <property type="entry name" value="Na/Glc_symporter_sf"/>
</dbReference>
<evidence type="ECO:0000256" key="3">
    <source>
        <dbReference type="ARBA" id="ARBA00022448"/>
    </source>
</evidence>
<evidence type="ECO:0000256" key="7">
    <source>
        <dbReference type="ARBA" id="ARBA00023053"/>
    </source>
</evidence>
<comment type="subcellular location">
    <subcellularLocation>
        <location evidence="1">Cell membrane</location>
        <topology evidence="1">Multi-pass membrane protein</topology>
    </subcellularLocation>
</comment>
<dbReference type="GO" id="GO:0006814">
    <property type="term" value="P:sodium ion transport"/>
    <property type="evidence" value="ECO:0007669"/>
    <property type="project" value="UniProtKB-KW"/>
</dbReference>
<evidence type="ECO:0000313" key="13">
    <source>
        <dbReference type="EMBL" id="SFJ51181.1"/>
    </source>
</evidence>
<feature type="transmembrane region" description="Helical" evidence="12">
    <location>
        <begin position="231"/>
        <end position="250"/>
    </location>
</feature>
<sequence length="564" mass="63502">MQNLDWIILSCTLLFIVVYGTIKTRKNSNFNEYVIANRQSPSWAVALSVMATQASAITFLSLPGQAYHDGMGFIQFYFGLPLAMIFICLFFIPAFYKYNVYTAYEFLEKKFDVKVRSLATLLFLTQRGLVIGFTIYAPSIILSSLLGWDLKLLIISIGILVLIYTVSGGSKAIIITQKHQMFLIMSGMFLVFFILLNSFPDSLSLSNALGIAAANKKMDLLNFSTDPNERYTIWNGLAGGFFLMLAYFGTDQTQVGRYLTGKSIQESRKGLLINGLLKIPMQFFILLIGVLVFIFFQFHSTPLHFNPTNVNQVTSSSFEPQYSKIEDEFKDVLVEKKEISMLYTGQLYQDYNNPILKEKMVSLASKERELRDEAKQIILQANPRAEINDKDYVFLYFIINHLPTGFIGLLLAVIFSAAMSASASELNALAATTVNDIYKRNIRKTHSESHYLKATKIFTVIWGLIAIAIGCVVPLFENLIQMVNIVGSVFYGVLLGIFIVALFFKRLNSNAVFWGAIVSQVSVIAIYMAELVSFLWLNFIGVLLVILFSSLLNLKSSTARYLKN</sequence>
<dbReference type="Proteomes" id="UP000243887">
    <property type="component" value="Unassembled WGS sequence"/>
</dbReference>
<evidence type="ECO:0000256" key="12">
    <source>
        <dbReference type="SAM" id="Phobius"/>
    </source>
</evidence>
<dbReference type="InterPro" id="IPR001734">
    <property type="entry name" value="Na/solute_symporter"/>
</dbReference>
<feature type="transmembrane region" description="Helical" evidence="12">
    <location>
        <begin position="535"/>
        <end position="554"/>
    </location>
</feature>
<feature type="transmembrane region" description="Helical" evidence="12">
    <location>
        <begin position="181"/>
        <end position="199"/>
    </location>
</feature>
<comment type="similarity">
    <text evidence="2 11">Belongs to the sodium:solute symporter (SSF) (TC 2.A.21) family.</text>
</comment>
<evidence type="ECO:0000313" key="14">
    <source>
        <dbReference type="Proteomes" id="UP000243887"/>
    </source>
</evidence>
<feature type="transmembrane region" description="Helical" evidence="12">
    <location>
        <begin position="457"/>
        <end position="476"/>
    </location>
</feature>
<feature type="transmembrane region" description="Helical" evidence="12">
    <location>
        <begin position="117"/>
        <end position="138"/>
    </location>
</feature>
<dbReference type="RefSeq" id="WP_090679334.1">
    <property type="nucleotide sequence ID" value="NZ_FORU01000009.1"/>
</dbReference>
<dbReference type="AlphaFoldDB" id="A0A1I3S0W7"/>
<keyword evidence="8" id="KW-0406">Ion transport</keyword>
<dbReference type="PANTHER" id="PTHR42985:SF40">
    <property type="entry name" value="LD47995P-RELATED"/>
    <property type="match status" value="1"/>
</dbReference>
<evidence type="ECO:0000256" key="8">
    <source>
        <dbReference type="ARBA" id="ARBA00023065"/>
    </source>
</evidence>
<dbReference type="InterPro" id="IPR051163">
    <property type="entry name" value="Sodium:Solute_Symporter_SSF"/>
</dbReference>
<name>A0A1I3S0W7_9FLAO</name>
<evidence type="ECO:0000256" key="10">
    <source>
        <dbReference type="ARBA" id="ARBA00023201"/>
    </source>
</evidence>
<evidence type="ECO:0000256" key="4">
    <source>
        <dbReference type="ARBA" id="ARBA00022475"/>
    </source>
</evidence>
<keyword evidence="4" id="KW-1003">Cell membrane</keyword>
<reference evidence="14" key="1">
    <citation type="submission" date="2016-10" db="EMBL/GenBank/DDBJ databases">
        <authorList>
            <person name="Varghese N."/>
            <person name="Submissions S."/>
        </authorList>
    </citation>
    <scope>NUCLEOTIDE SEQUENCE [LARGE SCALE GENOMIC DNA]</scope>
    <source>
        <strain evidence="14">DSM 26542</strain>
    </source>
</reference>
<evidence type="ECO:0000256" key="5">
    <source>
        <dbReference type="ARBA" id="ARBA00022692"/>
    </source>
</evidence>
<dbReference type="CDD" id="cd11494">
    <property type="entry name" value="SLC5sbd_NIS-like_u2"/>
    <property type="match status" value="1"/>
</dbReference>
<organism evidence="13 14">
    <name type="scientific">Myroides guanonis</name>
    <dbReference type="NCBI Taxonomy" id="1150112"/>
    <lineage>
        <taxon>Bacteria</taxon>
        <taxon>Pseudomonadati</taxon>
        <taxon>Bacteroidota</taxon>
        <taxon>Flavobacteriia</taxon>
        <taxon>Flavobacteriales</taxon>
        <taxon>Flavobacteriaceae</taxon>
        <taxon>Myroides</taxon>
    </lineage>
</organism>
<feature type="transmembrane region" description="Helical" evidence="12">
    <location>
        <begin position="511"/>
        <end position="529"/>
    </location>
</feature>
<feature type="transmembrane region" description="Helical" evidence="12">
    <location>
        <begin position="482"/>
        <end position="504"/>
    </location>
</feature>
<accession>A0A1I3S0W7</accession>
<protein>
    <submittedName>
        <fullName evidence="13">Transporter, SSS family</fullName>
    </submittedName>
</protein>
<feature type="transmembrane region" description="Helical" evidence="12">
    <location>
        <begin position="43"/>
        <end position="62"/>
    </location>
</feature>
<keyword evidence="7" id="KW-0915">Sodium</keyword>